<protein>
    <recommendedName>
        <fullName evidence="1">RNase H type-1 domain-containing protein</fullName>
    </recommendedName>
</protein>
<feature type="domain" description="RNase H type-1" evidence="1">
    <location>
        <begin position="113"/>
        <end position="186"/>
    </location>
</feature>
<dbReference type="InterPro" id="IPR053151">
    <property type="entry name" value="RNase_H-like"/>
</dbReference>
<reference evidence="2 3" key="1">
    <citation type="journal article" date="2021" name="bioRxiv">
        <title>Chromosome-scale and haplotype-resolved genome assembly of a tetraploid potato cultivar.</title>
        <authorList>
            <person name="Sun H."/>
            <person name="Jiao W.-B."/>
            <person name="Krause K."/>
            <person name="Campoy J.A."/>
            <person name="Goel M."/>
            <person name="Folz-Donahue K."/>
            <person name="Kukat C."/>
            <person name="Huettel B."/>
            <person name="Schneeberger K."/>
        </authorList>
    </citation>
    <scope>NUCLEOTIDE SEQUENCE [LARGE SCALE GENOMIC DNA]</scope>
    <source>
        <strain evidence="2">SolTubOtavaFocal</strain>
        <tissue evidence="2">Leaves</tissue>
    </source>
</reference>
<dbReference type="InterPro" id="IPR012337">
    <property type="entry name" value="RNaseH-like_sf"/>
</dbReference>
<evidence type="ECO:0000313" key="3">
    <source>
        <dbReference type="Proteomes" id="UP000826656"/>
    </source>
</evidence>
<dbReference type="Gene3D" id="3.30.420.10">
    <property type="entry name" value="Ribonuclease H-like superfamily/Ribonuclease H"/>
    <property type="match status" value="1"/>
</dbReference>
<proteinExistence type="predicted"/>
<dbReference type="SUPFAM" id="SSF53098">
    <property type="entry name" value="Ribonuclease H-like"/>
    <property type="match status" value="1"/>
</dbReference>
<evidence type="ECO:0000259" key="1">
    <source>
        <dbReference type="Pfam" id="PF13456"/>
    </source>
</evidence>
<name>A0ABQ7URS1_SOLTU</name>
<keyword evidence="3" id="KW-1185">Reference proteome</keyword>
<organism evidence="2 3">
    <name type="scientific">Solanum tuberosum</name>
    <name type="common">Potato</name>
    <dbReference type="NCBI Taxonomy" id="4113"/>
    <lineage>
        <taxon>Eukaryota</taxon>
        <taxon>Viridiplantae</taxon>
        <taxon>Streptophyta</taxon>
        <taxon>Embryophyta</taxon>
        <taxon>Tracheophyta</taxon>
        <taxon>Spermatophyta</taxon>
        <taxon>Magnoliopsida</taxon>
        <taxon>eudicotyledons</taxon>
        <taxon>Gunneridae</taxon>
        <taxon>Pentapetalae</taxon>
        <taxon>asterids</taxon>
        <taxon>lamiids</taxon>
        <taxon>Solanales</taxon>
        <taxon>Solanaceae</taxon>
        <taxon>Solanoideae</taxon>
        <taxon>Solaneae</taxon>
        <taxon>Solanum</taxon>
    </lineage>
</organism>
<accession>A0ABQ7URS1</accession>
<dbReference type="EMBL" id="JAIVGD010000018">
    <property type="protein sequence ID" value="KAH0754511.1"/>
    <property type="molecule type" value="Genomic_DNA"/>
</dbReference>
<sequence length="217" mass="24377">MILVTIVMAHWNPNISPLCDCCEIPDCEIVKHLFRKGEVADTVWKYFASAAGLLGPCVQFKYSDIPNDWPQALLDKYSPIFLTRMVEWTPTPQGWWKCNTDGASRVGAKVLRIQATTNLVDDAIALKEGLQFDVENGFRPVIMESDSLSMINNINGVWKDKDLVTARVQHSLKVGNTLADYFTNISFDVAGNFEFKHFKEILVAGRKIINAEKLGIP</sequence>
<dbReference type="InterPro" id="IPR036397">
    <property type="entry name" value="RNaseH_sf"/>
</dbReference>
<evidence type="ECO:0000313" key="2">
    <source>
        <dbReference type="EMBL" id="KAH0754511.1"/>
    </source>
</evidence>
<dbReference type="PANTHER" id="PTHR47723:SF24">
    <property type="entry name" value="RNASE H TYPE-1 DOMAIN-CONTAINING PROTEIN"/>
    <property type="match status" value="1"/>
</dbReference>
<dbReference type="InterPro" id="IPR044730">
    <property type="entry name" value="RNase_H-like_dom_plant"/>
</dbReference>
<dbReference type="InterPro" id="IPR002156">
    <property type="entry name" value="RNaseH_domain"/>
</dbReference>
<dbReference type="Pfam" id="PF13456">
    <property type="entry name" value="RVT_3"/>
    <property type="match status" value="1"/>
</dbReference>
<dbReference type="PANTHER" id="PTHR47723">
    <property type="entry name" value="OS05G0353850 PROTEIN"/>
    <property type="match status" value="1"/>
</dbReference>
<comment type="caution">
    <text evidence="2">The sequence shown here is derived from an EMBL/GenBank/DDBJ whole genome shotgun (WGS) entry which is preliminary data.</text>
</comment>
<dbReference type="Proteomes" id="UP000826656">
    <property type="component" value="Unassembled WGS sequence"/>
</dbReference>
<gene>
    <name evidence="2" type="ORF">KY290_024781</name>
</gene>
<dbReference type="CDD" id="cd06222">
    <property type="entry name" value="RNase_H_like"/>
    <property type="match status" value="1"/>
</dbReference>